<evidence type="ECO:0000256" key="2">
    <source>
        <dbReference type="SAM" id="MobiDB-lite"/>
    </source>
</evidence>
<comment type="caution">
    <text evidence="3">The sequence shown here is derived from an EMBL/GenBank/DDBJ whole genome shotgun (WGS) entry which is preliminary data.</text>
</comment>
<evidence type="ECO:0000313" key="4">
    <source>
        <dbReference type="Proteomes" id="UP000244722"/>
    </source>
</evidence>
<keyword evidence="1" id="KW-0175">Coiled coil</keyword>
<gene>
    <name evidence="3" type="ORF">B9Z19DRAFT_890291</name>
</gene>
<evidence type="ECO:0000256" key="1">
    <source>
        <dbReference type="SAM" id="Coils"/>
    </source>
</evidence>
<dbReference type="STRING" id="42251.A0A2T7A7U8"/>
<evidence type="ECO:0000313" key="3">
    <source>
        <dbReference type="EMBL" id="PUU83808.1"/>
    </source>
</evidence>
<organism evidence="3 4">
    <name type="scientific">Tuber borchii</name>
    <name type="common">White truffle</name>
    <dbReference type="NCBI Taxonomy" id="42251"/>
    <lineage>
        <taxon>Eukaryota</taxon>
        <taxon>Fungi</taxon>
        <taxon>Dikarya</taxon>
        <taxon>Ascomycota</taxon>
        <taxon>Pezizomycotina</taxon>
        <taxon>Pezizomycetes</taxon>
        <taxon>Pezizales</taxon>
        <taxon>Tuberaceae</taxon>
        <taxon>Tuber</taxon>
    </lineage>
</organism>
<feature type="compositionally biased region" description="Basic and acidic residues" evidence="2">
    <location>
        <begin position="40"/>
        <end position="67"/>
    </location>
</feature>
<feature type="region of interest" description="Disordered" evidence="2">
    <location>
        <begin position="31"/>
        <end position="67"/>
    </location>
</feature>
<keyword evidence="4" id="KW-1185">Reference proteome</keyword>
<dbReference type="OrthoDB" id="5423371at2759"/>
<dbReference type="PANTHER" id="PTHR18976:SF34">
    <property type="entry name" value="LIPID-BINDING PROTEIN"/>
    <property type="match status" value="1"/>
</dbReference>
<dbReference type="Proteomes" id="UP000244722">
    <property type="component" value="Unassembled WGS sequence"/>
</dbReference>
<feature type="non-terminal residue" evidence="3">
    <location>
        <position position="1329"/>
    </location>
</feature>
<reference evidence="3 4" key="1">
    <citation type="submission" date="2017-04" db="EMBL/GenBank/DDBJ databases">
        <title>Draft genome sequence of Tuber borchii Vittad., a whitish edible truffle.</title>
        <authorList>
            <consortium name="DOE Joint Genome Institute"/>
            <person name="Murat C."/>
            <person name="Kuo A."/>
            <person name="Barry K.W."/>
            <person name="Clum A."/>
            <person name="Dockter R.B."/>
            <person name="Fauchery L."/>
            <person name="Iotti M."/>
            <person name="Kohler A."/>
            <person name="Labutti K."/>
            <person name="Lindquist E.A."/>
            <person name="Lipzen A."/>
            <person name="Ohm R.A."/>
            <person name="Wang M."/>
            <person name="Grigoriev I.V."/>
            <person name="Zambonelli A."/>
            <person name="Martin F.M."/>
        </authorList>
    </citation>
    <scope>NUCLEOTIDE SEQUENCE [LARGE SCALE GENOMIC DNA]</scope>
    <source>
        <strain evidence="3 4">Tbo3840</strain>
    </source>
</reference>
<sequence>MSATIPSSALATTKDFKDFKEFKDLKDLKDFKDYSLPPLPRDRDGGQSDWESRSRDRERDDGPKLSHQELETITSQLSGLTSIANSLQREMTNLSRRSKDNATDLISLKEATKSRDEDIRQSLRDLVHGLHSLESDRLLTNSSLPLITSGASTSSRASSYASDNFTTPAGARGEKSGLEMAALERVLREMSTKDEQDRVIDLLRDIQDTLNKPQLDRLENEEKILSLLEEFKERDYTKGKELVIPGRERDSDMDEKILSMLQNIRETLYQGQERENDVRIISLLEELKQMEEKGENAQVVSLLEEFRDREGGSKIDAVLSSLEELRDGGGDERVLSLLEGIKARIDSVKEDLTNSLSSSIARRSPSAQDATGTESTRDAVENDEILNALNHIKRGVDSGEETTRDVQKLIGEWKERWAGHDREAHEALKDLMKEIEILVTEQRQAISRLNSNPGLQSTALTMTNPPLPPDLDNEAAITALANIASTTTRTDITLSTINALIKVFHKDMNSANTHTHETVLSVSRFLQELGDTVSNTYSQTGETRKLLEVVRSGVSSGNDRLAEFESATLRKIEELMFLHKHLQKTMLTNGDEMIWKQDVGVRAVVEEFQSEVEELLEKNMEAVKESAEKAVEAINNSNPVSLIEELKSELGAMAQRSLAAFAAADSKEALAELKSELQRATEQSIEAINTLNPGTSIETFRAEVKELLEKILSASESNSKGLAKFEESAPAQAAIEDLKCSLEELIERSFNTSNEQASAAITDMKSVITDRTEDTEKIQTSIDQLKVEVTELIEKSATALVPPTSYPEAESIKARIESLALEITKTMDNTIALFSDSSVETDEKLKKAVDELKAELGEVSKSISEAVSPNSPSGLEGVVKEALEEMKEVVEQIEKNVGVERSVVYSPEVSEKITSAIEDLRKEVHEMVEKSISMAVGTPQTGESAYKIQEVIEGLRTDIASIMEKSSVADSFSDSFKELLEDLRKEVAGILEKSTSMIVPQSGLDGTTKELLGEIKKDITSILAKSPPPEAGAGNVKEAIEGLRKEVGELMDKTMSMVAPRPIDVEGLPPRSAEGMEGVLEDLKSEIGEMVQHSLAAAIANSTFDSEESVKEAIEELKRDVRDTLQLSMMPLPAENTEGAERIRAVLQGFKTELGELFETKIAVPNVTVMEVIDSLRAQIGVLAENSKGSAVTEIMEELKVKVEGLEQKGSDGSVVEESIEGLRKGMDVLMGKMDVSSSAEIASAVDELKREVEQLSGKSGDALEALKFQVQGLDIKETIEALKAQVEGLSGISGVPVPSGLSSTSNEEMKESMESLKRDIEEVMEKSM</sequence>
<feature type="coiled-coil region" evidence="1">
    <location>
        <begin position="605"/>
        <end position="637"/>
    </location>
</feature>
<feature type="region of interest" description="Disordered" evidence="2">
    <location>
        <begin position="356"/>
        <end position="377"/>
    </location>
</feature>
<feature type="region of interest" description="Disordered" evidence="2">
    <location>
        <begin position="149"/>
        <end position="173"/>
    </location>
</feature>
<name>A0A2T7A7U8_TUBBO</name>
<feature type="compositionally biased region" description="Low complexity" evidence="2">
    <location>
        <begin position="356"/>
        <end position="367"/>
    </location>
</feature>
<feature type="coiled-coil region" evidence="1">
    <location>
        <begin position="663"/>
        <end position="717"/>
    </location>
</feature>
<protein>
    <submittedName>
        <fullName evidence="3">Uncharacterized protein</fullName>
    </submittedName>
</protein>
<dbReference type="PANTHER" id="PTHR18976">
    <property type="entry name" value="APOLIPOPROTEIN"/>
    <property type="match status" value="1"/>
</dbReference>
<feature type="compositionally biased region" description="Low complexity" evidence="2">
    <location>
        <begin position="149"/>
        <end position="162"/>
    </location>
</feature>
<feature type="coiled-coil region" evidence="1">
    <location>
        <begin position="1239"/>
        <end position="1266"/>
    </location>
</feature>
<dbReference type="InterPro" id="IPR050163">
    <property type="entry name" value="Apolipoprotein_A1/A4/E"/>
</dbReference>
<accession>A0A2T7A7U8</accession>
<proteinExistence type="predicted"/>
<dbReference type="EMBL" id="NESQ01000007">
    <property type="protein sequence ID" value="PUU83808.1"/>
    <property type="molecule type" value="Genomic_DNA"/>
</dbReference>